<dbReference type="GO" id="GO:0000981">
    <property type="term" value="F:DNA-binding transcription factor activity, RNA polymerase II-specific"/>
    <property type="evidence" value="ECO:0007669"/>
    <property type="project" value="TreeGrafter"/>
</dbReference>
<dbReference type="PROSITE" id="PS50090">
    <property type="entry name" value="MYB_LIKE"/>
    <property type="match status" value="2"/>
</dbReference>
<dbReference type="InterPro" id="IPR009057">
    <property type="entry name" value="Homeodomain-like_sf"/>
</dbReference>
<dbReference type="InterPro" id="IPR001005">
    <property type="entry name" value="SANT/Myb"/>
</dbReference>
<feature type="domain" description="HTH myb-type" evidence="5">
    <location>
        <begin position="15"/>
        <end position="66"/>
    </location>
</feature>
<dbReference type="Proteomes" id="UP000179807">
    <property type="component" value="Unassembled WGS sequence"/>
</dbReference>
<dbReference type="AlphaFoldDB" id="A0A1J4KA14"/>
<dbReference type="CDD" id="cd00167">
    <property type="entry name" value="SANT"/>
    <property type="match status" value="2"/>
</dbReference>
<comment type="caution">
    <text evidence="6">The sequence shown here is derived from an EMBL/GenBank/DDBJ whole genome shotgun (WGS) entry which is preliminary data.</text>
</comment>
<dbReference type="GO" id="GO:0000978">
    <property type="term" value="F:RNA polymerase II cis-regulatory region sequence-specific DNA binding"/>
    <property type="evidence" value="ECO:0007669"/>
    <property type="project" value="TreeGrafter"/>
</dbReference>
<dbReference type="SUPFAM" id="SSF46689">
    <property type="entry name" value="Homeodomain-like"/>
    <property type="match status" value="1"/>
</dbReference>
<evidence type="ECO:0000259" key="4">
    <source>
        <dbReference type="PROSITE" id="PS50090"/>
    </source>
</evidence>
<evidence type="ECO:0000259" key="5">
    <source>
        <dbReference type="PROSITE" id="PS51294"/>
    </source>
</evidence>
<feature type="region of interest" description="Disordered" evidence="3">
    <location>
        <begin position="1"/>
        <end position="22"/>
    </location>
</feature>
<dbReference type="RefSeq" id="XP_068360930.1">
    <property type="nucleotide sequence ID" value="XM_068503446.1"/>
</dbReference>
<keyword evidence="2" id="KW-0238">DNA-binding</keyword>
<evidence type="ECO:0000256" key="3">
    <source>
        <dbReference type="SAM" id="MobiDB-lite"/>
    </source>
</evidence>
<reference evidence="6" key="1">
    <citation type="submission" date="2016-10" db="EMBL/GenBank/DDBJ databases">
        <authorList>
            <person name="Benchimol M."/>
            <person name="Almeida L.G."/>
            <person name="Vasconcelos A.T."/>
            <person name="Perreira-Neves A."/>
            <person name="Rosa I.A."/>
            <person name="Tasca T."/>
            <person name="Bogo M.R."/>
            <person name="de Souza W."/>
        </authorList>
    </citation>
    <scope>NUCLEOTIDE SEQUENCE [LARGE SCALE GENOMIC DNA]</scope>
    <source>
        <strain evidence="6">K</strain>
    </source>
</reference>
<accession>A0A1J4KA14</accession>
<name>A0A1J4KA14_9EUKA</name>
<proteinExistence type="predicted"/>
<dbReference type="PROSITE" id="PS51294">
    <property type="entry name" value="HTH_MYB"/>
    <property type="match status" value="2"/>
</dbReference>
<dbReference type="InterPro" id="IPR050560">
    <property type="entry name" value="MYB_TF"/>
</dbReference>
<dbReference type="PANTHER" id="PTHR45614:SF253">
    <property type="entry name" value="CHROMOSOME UNDETERMINED SCAFFOLD_38, WHOLE GENOME SHOTGUN SEQUENCE"/>
    <property type="match status" value="1"/>
</dbReference>
<dbReference type="Gene3D" id="1.10.10.60">
    <property type="entry name" value="Homeodomain-like"/>
    <property type="match status" value="2"/>
</dbReference>
<feature type="domain" description="Myb-like" evidence="4">
    <location>
        <begin position="11"/>
        <end position="62"/>
    </location>
</feature>
<sequence length="185" mass="21984">MDSKKQSRLAGPLSKKKKFSKTEDQRLIELTREFGTKNWKDISRRMSPRTPRQCRDRWENYLSPELNTNDWTLEEDNTLLEKQMIYGNKWKIIRIFLPGRSKNSIKYRYQLLKMRRNFNNEPTASFHPMTIENMNVVNPVMAPMPVSNFNYLNAMVPVNNIIYSPYVPPQQLCGVYFVVLQMNNQ</sequence>
<evidence type="ECO:0000313" key="6">
    <source>
        <dbReference type="EMBL" id="OHT07794.1"/>
    </source>
</evidence>
<keyword evidence="1" id="KW-0677">Repeat</keyword>
<organism evidence="6 7">
    <name type="scientific">Tritrichomonas foetus</name>
    <dbReference type="NCBI Taxonomy" id="1144522"/>
    <lineage>
        <taxon>Eukaryota</taxon>
        <taxon>Metamonada</taxon>
        <taxon>Parabasalia</taxon>
        <taxon>Tritrichomonadida</taxon>
        <taxon>Tritrichomonadidae</taxon>
        <taxon>Tritrichomonas</taxon>
    </lineage>
</organism>
<protein>
    <submittedName>
        <fullName evidence="6">Myb-like DNA-binding domain containing protein</fullName>
    </submittedName>
</protein>
<dbReference type="SMART" id="SM00717">
    <property type="entry name" value="SANT"/>
    <property type="match status" value="2"/>
</dbReference>
<dbReference type="VEuPathDB" id="TrichDB:TRFO_23908"/>
<evidence type="ECO:0000256" key="2">
    <source>
        <dbReference type="ARBA" id="ARBA00023125"/>
    </source>
</evidence>
<dbReference type="GO" id="GO:0005634">
    <property type="term" value="C:nucleus"/>
    <property type="evidence" value="ECO:0007669"/>
    <property type="project" value="TreeGrafter"/>
</dbReference>
<keyword evidence="7" id="KW-1185">Reference proteome</keyword>
<dbReference type="GeneID" id="94838150"/>
<dbReference type="PANTHER" id="PTHR45614">
    <property type="entry name" value="MYB PROTEIN-RELATED"/>
    <property type="match status" value="1"/>
</dbReference>
<feature type="domain" description="Myb-like" evidence="4">
    <location>
        <begin position="63"/>
        <end position="113"/>
    </location>
</feature>
<dbReference type="InterPro" id="IPR017930">
    <property type="entry name" value="Myb_dom"/>
</dbReference>
<dbReference type="Pfam" id="PF13921">
    <property type="entry name" value="Myb_DNA-bind_6"/>
    <property type="match status" value="1"/>
</dbReference>
<dbReference type="EMBL" id="MLAK01000686">
    <property type="protein sequence ID" value="OHT07794.1"/>
    <property type="molecule type" value="Genomic_DNA"/>
</dbReference>
<feature type="domain" description="HTH myb-type" evidence="5">
    <location>
        <begin position="71"/>
        <end position="117"/>
    </location>
</feature>
<gene>
    <name evidence="6" type="ORF">TRFO_23908</name>
</gene>
<dbReference type="OrthoDB" id="2143914at2759"/>
<evidence type="ECO:0000313" key="7">
    <source>
        <dbReference type="Proteomes" id="UP000179807"/>
    </source>
</evidence>
<dbReference type="FunFam" id="1.10.10.60:FF:000010">
    <property type="entry name" value="Transcriptional activator Myb isoform A"/>
    <property type="match status" value="1"/>
</dbReference>
<evidence type="ECO:0000256" key="1">
    <source>
        <dbReference type="ARBA" id="ARBA00022737"/>
    </source>
</evidence>